<dbReference type="CDD" id="cd00513">
    <property type="entry name" value="Ribosomal_L32_L32e"/>
    <property type="match status" value="1"/>
</dbReference>
<dbReference type="EMBL" id="CP104013">
    <property type="protein sequence ID" value="UYP47266.1"/>
    <property type="molecule type" value="Genomic_DNA"/>
</dbReference>
<dbReference type="PANTHER" id="PTHR23413:SF1">
    <property type="entry name" value="RIBOSOMAL PROTEIN L32"/>
    <property type="match status" value="1"/>
</dbReference>
<proteinExistence type="inferred from homology"/>
<evidence type="ECO:0000256" key="4">
    <source>
        <dbReference type="ARBA" id="ARBA00035229"/>
    </source>
</evidence>
<evidence type="ECO:0000256" key="1">
    <source>
        <dbReference type="ARBA" id="ARBA00008431"/>
    </source>
</evidence>
<evidence type="ECO:0000313" key="8">
    <source>
        <dbReference type="Proteomes" id="UP001208689"/>
    </source>
</evidence>
<gene>
    <name evidence="7" type="ORF">NEF87_003551</name>
</gene>
<comment type="similarity">
    <text evidence="1">Belongs to the eukaryotic ribosomal protein eL32 family.</text>
</comment>
<feature type="region of interest" description="Disordered" evidence="6">
    <location>
        <begin position="135"/>
        <end position="190"/>
    </location>
</feature>
<dbReference type="SUPFAM" id="SSF52042">
    <property type="entry name" value="Ribosomal protein L32e"/>
    <property type="match status" value="1"/>
</dbReference>
<dbReference type="InterPro" id="IPR023654">
    <property type="entry name" value="Ribosomal_eL32_arc"/>
</dbReference>
<evidence type="ECO:0000256" key="2">
    <source>
        <dbReference type="ARBA" id="ARBA00022980"/>
    </source>
</evidence>
<name>A0ABY6HXH2_9ARCH</name>
<evidence type="ECO:0000256" key="5">
    <source>
        <dbReference type="ARBA" id="ARBA00035377"/>
    </source>
</evidence>
<sequence>MKMNLKEKNRLLRVRTTKKKQRPSFARFESWRYKKLSKSGWRKQRGIDNKTRRKTKNGVVSPEPGFGSPKNIRGLHPSGLEDILVMHVKELETLDPKFHAIRIAARLGARKKLNIVEIAREQGFRVLNSGLGKDEMLDLEDVEEEEETDEEMEDEESESQPKSKRDQIKKLKEKKPSEEEETEDSEEVSE</sequence>
<feature type="compositionally biased region" description="Acidic residues" evidence="6">
    <location>
        <begin position="178"/>
        <end position="190"/>
    </location>
</feature>
<dbReference type="PANTHER" id="PTHR23413">
    <property type="entry name" value="60S RIBOSOMAL PROTEIN L32 AND DNA-DIRECTED RNA POLYMERASE II, SUBUNIT N"/>
    <property type="match status" value="1"/>
</dbReference>
<feature type="compositionally biased region" description="Basic and acidic residues" evidence="6">
    <location>
        <begin position="159"/>
        <end position="177"/>
    </location>
</feature>
<keyword evidence="8" id="KW-1185">Reference proteome</keyword>
<dbReference type="InterPro" id="IPR018263">
    <property type="entry name" value="Ribosomal_eL32_CS"/>
</dbReference>
<dbReference type="InterPro" id="IPR036351">
    <property type="entry name" value="Ribosomal_eL32_sf"/>
</dbReference>
<protein>
    <recommendedName>
        <fullName evidence="4">Large ribosomal subunit protein eL32</fullName>
    </recommendedName>
    <alternativeName>
        <fullName evidence="5">50S ribosomal protein L32e</fullName>
    </alternativeName>
</protein>
<evidence type="ECO:0000256" key="3">
    <source>
        <dbReference type="ARBA" id="ARBA00023274"/>
    </source>
</evidence>
<dbReference type="SMART" id="SM01393">
    <property type="entry name" value="Ribosomal_L32e"/>
    <property type="match status" value="1"/>
</dbReference>
<dbReference type="PROSITE" id="PS00580">
    <property type="entry name" value="RIBOSOMAL_L32E"/>
    <property type="match status" value="1"/>
</dbReference>
<dbReference type="Pfam" id="PF01655">
    <property type="entry name" value="Ribosomal_L32e"/>
    <property type="match status" value="1"/>
</dbReference>
<reference evidence="7" key="1">
    <citation type="submission" date="2022-09" db="EMBL/GenBank/DDBJ databases">
        <title>Actin cytoskeleton and complex cell architecture in an #Asgard archaeon.</title>
        <authorList>
            <person name="Ponce Toledo R.I."/>
            <person name="Schleper C."/>
            <person name="Rodrigues Oliveira T."/>
            <person name="Wollweber F."/>
            <person name="Xu J."/>
            <person name="Rittmann S."/>
            <person name="Klingl A."/>
            <person name="Pilhofer M."/>
        </authorList>
    </citation>
    <scope>NUCLEOTIDE SEQUENCE</scope>
    <source>
        <strain evidence="7">B-35</strain>
    </source>
</reference>
<dbReference type="NCBIfam" id="NF006332">
    <property type="entry name" value="PRK08562.1"/>
    <property type="match status" value="1"/>
</dbReference>
<accession>A0ABY6HXH2</accession>
<evidence type="ECO:0000313" key="7">
    <source>
        <dbReference type="EMBL" id="UYP47266.1"/>
    </source>
</evidence>
<keyword evidence="3" id="KW-0687">Ribonucleoprotein</keyword>
<dbReference type="InterPro" id="IPR001515">
    <property type="entry name" value="Ribosomal_eL32"/>
</dbReference>
<feature type="compositionally biased region" description="Acidic residues" evidence="6">
    <location>
        <begin position="137"/>
        <end position="158"/>
    </location>
</feature>
<organism evidence="7 8">
    <name type="scientific">Candidatus Lokiarchaeum ossiferum</name>
    <dbReference type="NCBI Taxonomy" id="2951803"/>
    <lineage>
        <taxon>Archaea</taxon>
        <taxon>Promethearchaeati</taxon>
        <taxon>Promethearchaeota</taxon>
        <taxon>Promethearchaeia</taxon>
        <taxon>Promethearchaeales</taxon>
        <taxon>Promethearchaeaceae</taxon>
        <taxon>Candidatus Lokiarchaeum</taxon>
    </lineage>
</organism>
<feature type="region of interest" description="Disordered" evidence="6">
    <location>
        <begin position="54"/>
        <end position="74"/>
    </location>
</feature>
<evidence type="ECO:0000256" key="6">
    <source>
        <dbReference type="SAM" id="MobiDB-lite"/>
    </source>
</evidence>
<dbReference type="Proteomes" id="UP001208689">
    <property type="component" value="Chromosome"/>
</dbReference>
<keyword evidence="2" id="KW-0689">Ribosomal protein</keyword>